<dbReference type="Proteomes" id="UP000236884">
    <property type="component" value="Chromosome"/>
</dbReference>
<proteinExistence type="inferred from homology"/>
<dbReference type="Gene3D" id="1.10.10.10">
    <property type="entry name" value="Winged helix-like DNA-binding domain superfamily/Winged helix DNA-binding domain"/>
    <property type="match status" value="1"/>
</dbReference>
<comment type="similarity">
    <text evidence="2">Belongs to the LysR transcriptional regulatory family.</text>
</comment>
<evidence type="ECO:0000256" key="1">
    <source>
        <dbReference type="ARBA" id="ARBA00003502"/>
    </source>
</evidence>
<dbReference type="CDD" id="cd08414">
    <property type="entry name" value="PBP2_LTTR_aromatics_like"/>
    <property type="match status" value="1"/>
</dbReference>
<accession>A0A0S3PUA9</accession>
<evidence type="ECO:0000256" key="2">
    <source>
        <dbReference type="ARBA" id="ARBA00009437"/>
    </source>
</evidence>
<keyword evidence="8" id="KW-1185">Reference proteome</keyword>
<keyword evidence="4" id="KW-0238">DNA-binding</keyword>
<evidence type="ECO:0000259" key="6">
    <source>
        <dbReference type="PROSITE" id="PS50931"/>
    </source>
</evidence>
<dbReference type="EMBL" id="AP014946">
    <property type="protein sequence ID" value="BAT59460.1"/>
    <property type="molecule type" value="Genomic_DNA"/>
</dbReference>
<dbReference type="PRINTS" id="PR00039">
    <property type="entry name" value="HTHLYSR"/>
</dbReference>
<dbReference type="OrthoDB" id="9795022at2"/>
<sequence length="292" mass="32220">MNLRSLRCFIAVADELNFSRAAKRLNMSQPPLTQHIKNLEEELGAVLFHRTKRTVQISEVGAALLDEARRLLAHADGLPHLAQRAKGGGTGLLRAGFVASAVFTRARSLYTKLSFGIPGIVTMWQEMNSAEQMAALREGKLDIGFAYLAAESEDLKSKVVFRDPIVVTVPEHHRFAKRRSIRLTELRDDDFVLPVRHLSPRFYDRVISACHEAGLSPTIPHQPRHMLSILSLVSMGAGVSFLPRSLAKAGFPGVAFLNIAGTTPDIELSVVWHPDNISPALRRALQVIVPLC</sequence>
<dbReference type="InterPro" id="IPR036388">
    <property type="entry name" value="WH-like_DNA-bd_sf"/>
</dbReference>
<reference evidence="7 8" key="1">
    <citation type="submission" date="2015-08" db="EMBL/GenBank/DDBJ databases">
        <title>Investigation of the bacterial diversity of lava forest soil.</title>
        <authorList>
            <person name="Lee J.S."/>
        </authorList>
    </citation>
    <scope>NUCLEOTIDE SEQUENCE [LARGE SCALE GENOMIC DNA]</scope>
    <source>
        <strain evidence="7 8">GJW-30</strain>
    </source>
</reference>
<comment type="function">
    <text evidence="1">NodD regulates the expression of the nodABCFE genes which encode other nodulation proteins. NodD is also a negative regulator of its own expression. Binds flavonoids as inducers.</text>
</comment>
<gene>
    <name evidence="7" type="primary">hcaR_2</name>
    <name evidence="7" type="ORF">GJW-30_1_01993</name>
</gene>
<dbReference type="GO" id="GO:0003677">
    <property type="term" value="F:DNA binding"/>
    <property type="evidence" value="ECO:0007669"/>
    <property type="project" value="UniProtKB-KW"/>
</dbReference>
<name>A0A0S3PUA9_9BRAD</name>
<keyword evidence="3" id="KW-0805">Transcription regulation</keyword>
<dbReference type="PANTHER" id="PTHR30346">
    <property type="entry name" value="TRANSCRIPTIONAL DUAL REGULATOR HCAR-RELATED"/>
    <property type="match status" value="1"/>
</dbReference>
<dbReference type="PROSITE" id="PS50931">
    <property type="entry name" value="HTH_LYSR"/>
    <property type="match status" value="1"/>
</dbReference>
<evidence type="ECO:0000256" key="3">
    <source>
        <dbReference type="ARBA" id="ARBA00023015"/>
    </source>
</evidence>
<evidence type="ECO:0000313" key="8">
    <source>
        <dbReference type="Proteomes" id="UP000236884"/>
    </source>
</evidence>
<evidence type="ECO:0000256" key="4">
    <source>
        <dbReference type="ARBA" id="ARBA00023125"/>
    </source>
</evidence>
<dbReference type="PANTHER" id="PTHR30346:SF30">
    <property type="entry name" value="SMALL NEUTRAL PROTEASE REGULATORY PROTEIN"/>
    <property type="match status" value="1"/>
</dbReference>
<dbReference type="GO" id="GO:0032993">
    <property type="term" value="C:protein-DNA complex"/>
    <property type="evidence" value="ECO:0007669"/>
    <property type="project" value="TreeGrafter"/>
</dbReference>
<dbReference type="AlphaFoldDB" id="A0A0S3PUA9"/>
<feature type="domain" description="HTH lysR-type" evidence="6">
    <location>
        <begin position="1"/>
        <end position="58"/>
    </location>
</feature>
<dbReference type="Gene3D" id="3.40.190.10">
    <property type="entry name" value="Periplasmic binding protein-like II"/>
    <property type="match status" value="2"/>
</dbReference>
<dbReference type="GO" id="GO:0003700">
    <property type="term" value="F:DNA-binding transcription factor activity"/>
    <property type="evidence" value="ECO:0007669"/>
    <property type="project" value="InterPro"/>
</dbReference>
<dbReference type="SUPFAM" id="SSF53850">
    <property type="entry name" value="Periplasmic binding protein-like II"/>
    <property type="match status" value="1"/>
</dbReference>
<evidence type="ECO:0000313" key="7">
    <source>
        <dbReference type="EMBL" id="BAT59460.1"/>
    </source>
</evidence>
<dbReference type="InterPro" id="IPR000847">
    <property type="entry name" value="LysR_HTH_N"/>
</dbReference>
<dbReference type="InterPro" id="IPR036390">
    <property type="entry name" value="WH_DNA-bd_sf"/>
</dbReference>
<dbReference type="KEGG" id="vgo:GJW-30_1_01993"/>
<dbReference type="FunFam" id="1.10.10.10:FF:000001">
    <property type="entry name" value="LysR family transcriptional regulator"/>
    <property type="match status" value="1"/>
</dbReference>
<evidence type="ECO:0000256" key="5">
    <source>
        <dbReference type="ARBA" id="ARBA00023163"/>
    </source>
</evidence>
<dbReference type="Pfam" id="PF00126">
    <property type="entry name" value="HTH_1"/>
    <property type="match status" value="1"/>
</dbReference>
<protein>
    <submittedName>
        <fullName evidence="7">Hca operon transcriptional activator</fullName>
    </submittedName>
</protein>
<keyword evidence="5" id="KW-0804">Transcription</keyword>
<dbReference type="SUPFAM" id="SSF46785">
    <property type="entry name" value="Winged helix' DNA-binding domain"/>
    <property type="match status" value="1"/>
</dbReference>
<organism evidence="7 8">
    <name type="scientific">Variibacter gotjawalensis</name>
    <dbReference type="NCBI Taxonomy" id="1333996"/>
    <lineage>
        <taxon>Bacteria</taxon>
        <taxon>Pseudomonadati</taxon>
        <taxon>Pseudomonadota</taxon>
        <taxon>Alphaproteobacteria</taxon>
        <taxon>Hyphomicrobiales</taxon>
        <taxon>Nitrobacteraceae</taxon>
        <taxon>Variibacter</taxon>
    </lineage>
</organism>
<dbReference type="InterPro" id="IPR005119">
    <property type="entry name" value="LysR_subst-bd"/>
</dbReference>
<dbReference type="Pfam" id="PF03466">
    <property type="entry name" value="LysR_substrate"/>
    <property type="match status" value="1"/>
</dbReference>